<dbReference type="PANTHER" id="PTHR46890">
    <property type="entry name" value="NON-LTR RETROLELEMENT REVERSE TRANSCRIPTASE-LIKE PROTEIN-RELATED"/>
    <property type="match status" value="1"/>
</dbReference>
<dbReference type="InterPro" id="IPR043502">
    <property type="entry name" value="DNA/RNA_pol_sf"/>
</dbReference>
<name>A0A438J331_VITVI</name>
<proteinExistence type="predicted"/>
<dbReference type="EMBL" id="QGNW01000066">
    <property type="protein sequence ID" value="RVX03335.1"/>
    <property type="molecule type" value="Genomic_DNA"/>
</dbReference>
<dbReference type="CDD" id="cd01650">
    <property type="entry name" value="RT_nLTR_like"/>
    <property type="match status" value="1"/>
</dbReference>
<reference evidence="2 3" key="1">
    <citation type="journal article" date="2018" name="PLoS Genet.">
        <title>Population sequencing reveals clonal diversity and ancestral inbreeding in the grapevine cultivar Chardonnay.</title>
        <authorList>
            <person name="Roach M.J."/>
            <person name="Johnson D.L."/>
            <person name="Bohlmann J."/>
            <person name="van Vuuren H.J."/>
            <person name="Jones S.J."/>
            <person name="Pretorius I.S."/>
            <person name="Schmidt S.A."/>
            <person name="Borneman A.R."/>
        </authorList>
    </citation>
    <scope>NUCLEOTIDE SEQUENCE [LARGE SCALE GENOMIC DNA]</scope>
    <source>
        <strain evidence="3">cv. Chardonnay</strain>
        <tissue evidence="2">Leaf</tissue>
    </source>
</reference>
<dbReference type="GO" id="GO:0003964">
    <property type="term" value="F:RNA-directed DNA polymerase activity"/>
    <property type="evidence" value="ECO:0007669"/>
    <property type="project" value="UniProtKB-KW"/>
</dbReference>
<dbReference type="SUPFAM" id="SSF56672">
    <property type="entry name" value="DNA/RNA polymerases"/>
    <property type="match status" value="1"/>
</dbReference>
<dbReference type="InterPro" id="IPR000477">
    <property type="entry name" value="RT_dom"/>
</dbReference>
<comment type="caution">
    <text evidence="2">The sequence shown here is derived from an EMBL/GenBank/DDBJ whole genome shotgun (WGS) entry which is preliminary data.</text>
</comment>
<gene>
    <name evidence="2" type="primary">LIN1_210</name>
    <name evidence="2" type="ORF">CK203_019896</name>
</gene>
<feature type="domain" description="Reverse transcriptase" evidence="1">
    <location>
        <begin position="114"/>
        <end position="375"/>
    </location>
</feature>
<dbReference type="Proteomes" id="UP000288805">
    <property type="component" value="Unassembled WGS sequence"/>
</dbReference>
<organism evidence="2 3">
    <name type="scientific">Vitis vinifera</name>
    <name type="common">Grape</name>
    <dbReference type="NCBI Taxonomy" id="29760"/>
    <lineage>
        <taxon>Eukaryota</taxon>
        <taxon>Viridiplantae</taxon>
        <taxon>Streptophyta</taxon>
        <taxon>Embryophyta</taxon>
        <taxon>Tracheophyta</taxon>
        <taxon>Spermatophyta</taxon>
        <taxon>Magnoliopsida</taxon>
        <taxon>eudicotyledons</taxon>
        <taxon>Gunneridae</taxon>
        <taxon>Pentapetalae</taxon>
        <taxon>rosids</taxon>
        <taxon>Vitales</taxon>
        <taxon>Vitaceae</taxon>
        <taxon>Viteae</taxon>
        <taxon>Vitis</taxon>
    </lineage>
</organism>
<evidence type="ECO:0000313" key="3">
    <source>
        <dbReference type="Proteomes" id="UP000288805"/>
    </source>
</evidence>
<keyword evidence="2" id="KW-0695">RNA-directed DNA polymerase</keyword>
<dbReference type="PANTHER" id="PTHR46890:SF50">
    <property type="entry name" value="RNA-DIRECTED DNA POLYMERASE, EUKARYOTA, REVERSE TRANSCRIPTASE ZINC-BINDING DOMAIN PROTEIN-RELATED"/>
    <property type="match status" value="1"/>
</dbReference>
<evidence type="ECO:0000259" key="1">
    <source>
        <dbReference type="PROSITE" id="PS50878"/>
    </source>
</evidence>
<dbReference type="Pfam" id="PF00078">
    <property type="entry name" value="RVT_1"/>
    <property type="match status" value="1"/>
</dbReference>
<dbReference type="AlphaFoldDB" id="A0A438J331"/>
<keyword evidence="2" id="KW-0808">Transferase</keyword>
<keyword evidence="2" id="KW-0548">Nucleotidyltransferase</keyword>
<dbReference type="PROSITE" id="PS50878">
    <property type="entry name" value="RT_POL"/>
    <property type="match status" value="1"/>
</dbReference>
<sequence>MANAHRRNNSMDKIKINGRWLEEEREVREGVVNAFQQLLSEDQSWKSDIEGLQLKSLNHAEAEGLEQPFTEAEIHLALMGMNGDKAPGPDGFTVAFWQFCWEFVKEEIVDVFKEFYEDKSFAKSLNSTFLVLIPKKGGVEDLGDFRPISLLGGVYKLLAKVLSNRIKEVLDKVVSSDQNAFVKGRQILDASLIANEVIDYWLKRKEKGVICHVEDGLWGPVVEMDLVVYSTASFSILVNGVPAGYFSNSRGLRQGDPLSPYLFVLGMEVLSAMLRRAVDGGFTSGCSIQGRGGMEINVSHLLFADDTIIFCEARQDHITYLSWILVWFEAASGLRINLAKSEVIPVGEVEDIEMLAVELGCKVGTLLSVYLGLPLGAKHKATTMWDGLKQE</sequence>
<evidence type="ECO:0000313" key="2">
    <source>
        <dbReference type="EMBL" id="RVX03335.1"/>
    </source>
</evidence>
<dbReference type="InterPro" id="IPR052343">
    <property type="entry name" value="Retrotransposon-Effector_Assoc"/>
</dbReference>
<accession>A0A438J331</accession>
<protein>
    <submittedName>
        <fullName evidence="2">LINE-1 reverse transcriptase-like</fullName>
    </submittedName>
</protein>